<dbReference type="AlphaFoldDB" id="A0AAV5RYL6"/>
<reference evidence="2 3" key="1">
    <citation type="journal article" date="2023" name="Elife">
        <title>Identification of key yeast species and microbe-microbe interactions impacting larval growth of Drosophila in the wild.</title>
        <authorList>
            <person name="Mure A."/>
            <person name="Sugiura Y."/>
            <person name="Maeda R."/>
            <person name="Honda K."/>
            <person name="Sakurai N."/>
            <person name="Takahashi Y."/>
            <person name="Watada M."/>
            <person name="Katoh T."/>
            <person name="Gotoh A."/>
            <person name="Gotoh Y."/>
            <person name="Taniguchi I."/>
            <person name="Nakamura K."/>
            <person name="Hayashi T."/>
            <person name="Katayama T."/>
            <person name="Uemura T."/>
            <person name="Hattori Y."/>
        </authorList>
    </citation>
    <scope>NUCLEOTIDE SEQUENCE [LARGE SCALE GENOMIC DNA]</scope>
    <source>
        <strain evidence="2 3">KH-74</strain>
    </source>
</reference>
<feature type="compositionally biased region" description="Polar residues" evidence="1">
    <location>
        <begin position="702"/>
        <end position="727"/>
    </location>
</feature>
<evidence type="ECO:0000256" key="1">
    <source>
        <dbReference type="SAM" id="MobiDB-lite"/>
    </source>
</evidence>
<protein>
    <submittedName>
        <fullName evidence="2">Hpr1 protein</fullName>
    </submittedName>
</protein>
<evidence type="ECO:0000313" key="2">
    <source>
        <dbReference type="EMBL" id="GMM55594.1"/>
    </source>
</evidence>
<dbReference type="Pfam" id="PF11957">
    <property type="entry name" value="efThoc1"/>
    <property type="match status" value="1"/>
</dbReference>
<comment type="caution">
    <text evidence="2">The sequence shown here is derived from an EMBL/GenBank/DDBJ whole genome shotgun (WGS) entry which is preliminary data.</text>
</comment>
<keyword evidence="3" id="KW-1185">Reference proteome</keyword>
<dbReference type="InterPro" id="IPR021861">
    <property type="entry name" value="THO_THOC1"/>
</dbReference>
<name>A0AAV5RYL6_MAUHU</name>
<organism evidence="2 3">
    <name type="scientific">Maudiozyma humilis</name>
    <name type="common">Sour dough yeast</name>
    <name type="synonym">Kazachstania humilis</name>
    <dbReference type="NCBI Taxonomy" id="51915"/>
    <lineage>
        <taxon>Eukaryota</taxon>
        <taxon>Fungi</taxon>
        <taxon>Dikarya</taxon>
        <taxon>Ascomycota</taxon>
        <taxon>Saccharomycotina</taxon>
        <taxon>Saccharomycetes</taxon>
        <taxon>Saccharomycetales</taxon>
        <taxon>Saccharomycetaceae</taxon>
        <taxon>Maudiozyma</taxon>
    </lineage>
</organism>
<feature type="compositionally biased region" description="Polar residues" evidence="1">
    <location>
        <begin position="666"/>
        <end position="681"/>
    </location>
</feature>
<dbReference type="EMBL" id="BTGD01000005">
    <property type="protein sequence ID" value="GMM55594.1"/>
    <property type="molecule type" value="Genomic_DNA"/>
</dbReference>
<gene>
    <name evidence="2" type="ORF">DAKH74_022100</name>
</gene>
<proteinExistence type="predicted"/>
<sequence>MVAQIDSIQLCADFLQPKFEEISKVLPNVLQQKTSPENYNGLLEFNYPPFSDNTLFDPIFDEFIDVVLIKMLSDNLSSLKDSSDDVEPSSLEQTLNVTAIILDFCFHSRISRKDPSKWKIIYLSLFDQAMNILSWPNEISKFWGYPESRTSWFRSNNISSDDNIHASDLVSIKAPLSEHLRHWNEFLKKTNKNSTFNTPLHYTMKFKLEKFLSGLLSVEEESNYNRSGQISLKQDSSNPWNRKITNARASTSPEIFTDDYLYLLNKLITDPLGFAFGSIDTKRHVEDAIIRMLDALLDAEGIFYKNARYNYRDVTVTNEQINENYYGDYLTFSKEEPMYIKNSSVFQKSKETLWNSIGTFTGENSNFPRPTFLAFSTNNPDSFYDQMMKINNDALRKEFILQIVFVFALIEKLMESSEVRKFYKSTIEKEYGSIVVELERLDDSNIRKTKDFYNFFYKTRISTFYESRDPVFSKILQRTIDSDGNYMLTKLNGFKTFNSFNTEYEVSKLEVDESFKKFGFIKLGSKQIDNVWKIKTGLDSIEQQFDDPKELFENLKENPIEGNDISSEESPDIVKLWQTLRTIRQRYIFQLENYNERHGSKGFFDGSLVDEVKQKRCAQIQHLLAKVRKPHEDELRKAREYTEQKANLKRKIDDDDENDIDHQSKKQQLANGDETISNTQEDGGIKEDGGINEDNLKDETTNDTQPLNEGTIDSVNDTPESNFAEQK</sequence>
<evidence type="ECO:0000313" key="3">
    <source>
        <dbReference type="Proteomes" id="UP001377567"/>
    </source>
</evidence>
<feature type="compositionally biased region" description="Basic and acidic residues" evidence="1">
    <location>
        <begin position="683"/>
        <end position="700"/>
    </location>
</feature>
<feature type="region of interest" description="Disordered" evidence="1">
    <location>
        <begin position="646"/>
        <end position="727"/>
    </location>
</feature>
<dbReference type="Proteomes" id="UP001377567">
    <property type="component" value="Unassembled WGS sequence"/>
</dbReference>
<accession>A0AAV5RYL6</accession>